<dbReference type="GO" id="GO:0009697">
    <property type="term" value="P:salicylic acid biosynthetic process"/>
    <property type="evidence" value="ECO:0007669"/>
    <property type="project" value="TreeGrafter"/>
</dbReference>
<dbReference type="Pfam" id="PF01817">
    <property type="entry name" value="CM_2"/>
    <property type="match status" value="1"/>
</dbReference>
<dbReference type="InterPro" id="IPR002701">
    <property type="entry name" value="CM_II_prokaryot"/>
</dbReference>
<dbReference type="GO" id="GO:0046417">
    <property type="term" value="P:chorismate metabolic process"/>
    <property type="evidence" value="ECO:0007669"/>
    <property type="project" value="InterPro"/>
</dbReference>
<evidence type="ECO:0000313" key="4">
    <source>
        <dbReference type="Proteomes" id="UP000176005"/>
    </source>
</evidence>
<dbReference type="InterPro" id="IPR036979">
    <property type="entry name" value="CM_dom_sf"/>
</dbReference>
<evidence type="ECO:0000313" key="3">
    <source>
        <dbReference type="EMBL" id="OEV11236.1"/>
    </source>
</evidence>
<protein>
    <recommendedName>
        <fullName evidence="2">Chorismate mutase domain-containing protein</fullName>
    </recommendedName>
</protein>
<name>A0A1E7L4V3_9ACTN</name>
<dbReference type="Gene3D" id="1.20.59.10">
    <property type="entry name" value="Chorismate mutase"/>
    <property type="match status" value="1"/>
</dbReference>
<dbReference type="Proteomes" id="UP000176005">
    <property type="component" value="Unassembled WGS sequence"/>
</dbReference>
<keyword evidence="4" id="KW-1185">Reference proteome</keyword>
<keyword evidence="1" id="KW-0413">Isomerase</keyword>
<evidence type="ECO:0000256" key="1">
    <source>
        <dbReference type="ARBA" id="ARBA00023235"/>
    </source>
</evidence>
<dbReference type="SMART" id="SM00830">
    <property type="entry name" value="CM_2"/>
    <property type="match status" value="1"/>
</dbReference>
<reference evidence="3 4" key="1">
    <citation type="journal article" date="2016" name="Front. Microbiol.">
        <title>Comparative Genomics Analysis of Streptomyces Species Reveals Their Adaptation to the Marine Environment and Their Diversity at the Genomic Level.</title>
        <authorList>
            <person name="Tian X."/>
            <person name="Zhang Z."/>
            <person name="Yang T."/>
            <person name="Chen M."/>
            <person name="Li J."/>
            <person name="Chen F."/>
            <person name="Yang J."/>
            <person name="Li W."/>
            <person name="Zhang B."/>
            <person name="Zhang Z."/>
            <person name="Wu J."/>
            <person name="Zhang C."/>
            <person name="Long L."/>
            <person name="Xiao J."/>
        </authorList>
    </citation>
    <scope>NUCLEOTIDE SEQUENCE [LARGE SCALE GENOMIC DNA]</scope>
    <source>
        <strain evidence="3 4">SCSIO 10429</strain>
    </source>
</reference>
<dbReference type="RefSeq" id="WP_070017152.1">
    <property type="nucleotide sequence ID" value="NZ_LJGW01000237.1"/>
</dbReference>
<accession>A0A1E7L4V3</accession>
<evidence type="ECO:0000259" key="2">
    <source>
        <dbReference type="PROSITE" id="PS51168"/>
    </source>
</evidence>
<dbReference type="AlphaFoldDB" id="A0A1E7L4V3"/>
<proteinExistence type="predicted"/>
<dbReference type="SUPFAM" id="SSF48600">
    <property type="entry name" value="Chorismate mutase II"/>
    <property type="match status" value="1"/>
</dbReference>
<organism evidence="3 4">
    <name type="scientific">Streptomyces nanshensis</name>
    <dbReference type="NCBI Taxonomy" id="518642"/>
    <lineage>
        <taxon>Bacteria</taxon>
        <taxon>Bacillati</taxon>
        <taxon>Actinomycetota</taxon>
        <taxon>Actinomycetes</taxon>
        <taxon>Kitasatosporales</taxon>
        <taxon>Streptomycetaceae</taxon>
        <taxon>Streptomyces</taxon>
    </lineage>
</organism>
<dbReference type="PANTHER" id="PTHR38041:SF1">
    <property type="entry name" value="CHORISMATE MUTASE"/>
    <property type="match status" value="1"/>
</dbReference>
<feature type="domain" description="Chorismate mutase" evidence="2">
    <location>
        <begin position="11"/>
        <end position="102"/>
    </location>
</feature>
<sequence>MTEQEEPAASGAEDDVLAPLRDRLDAGDEQILGLIAQRMETCLEIARLKAEHGIPMMQPSRVGLVVGRARRFAADHGLPEEYLGDLFERIVAETCVQEDVLMAKLGEGSDR</sequence>
<comment type="caution">
    <text evidence="3">The sequence shown here is derived from an EMBL/GenBank/DDBJ whole genome shotgun (WGS) entry which is preliminary data.</text>
</comment>
<dbReference type="PANTHER" id="PTHR38041">
    <property type="entry name" value="CHORISMATE MUTASE"/>
    <property type="match status" value="1"/>
</dbReference>
<dbReference type="EMBL" id="LJGW01000237">
    <property type="protein sequence ID" value="OEV11236.1"/>
    <property type="molecule type" value="Genomic_DNA"/>
</dbReference>
<dbReference type="GO" id="GO:0004106">
    <property type="term" value="F:chorismate mutase activity"/>
    <property type="evidence" value="ECO:0007669"/>
    <property type="project" value="InterPro"/>
</dbReference>
<gene>
    <name evidence="3" type="ORF">AN218_13855</name>
</gene>
<dbReference type="InterPro" id="IPR036263">
    <property type="entry name" value="Chorismate_II_sf"/>
</dbReference>
<dbReference type="InterPro" id="IPR051331">
    <property type="entry name" value="Chorismate_mutase-related"/>
</dbReference>
<dbReference type="PROSITE" id="PS51168">
    <property type="entry name" value="CHORISMATE_MUT_2"/>
    <property type="match status" value="1"/>
</dbReference>